<gene>
    <name evidence="5" type="ORF">H0H10_03365</name>
</gene>
<comment type="caution">
    <text evidence="5">The sequence shown here is derived from an EMBL/GenBank/DDBJ whole genome shotgun (WGS) entry which is preliminary data.</text>
</comment>
<feature type="non-terminal residue" evidence="5">
    <location>
        <position position="1"/>
    </location>
</feature>
<evidence type="ECO:0000256" key="1">
    <source>
        <dbReference type="ARBA" id="ARBA00022679"/>
    </source>
</evidence>
<dbReference type="InterPro" id="IPR001227">
    <property type="entry name" value="Ac_transferase_dom_sf"/>
</dbReference>
<proteinExistence type="predicted"/>
<name>A0A926KYP3_9ACTN</name>
<keyword evidence="2" id="KW-0511">Multifunctional enzyme</keyword>
<reference evidence="5" key="1">
    <citation type="submission" date="2020-09" db="EMBL/GenBank/DDBJ databases">
        <title>Streptomyces grisecoloratus sp. nov., isolated from cotton soil.</title>
        <authorList>
            <person name="Xing L."/>
        </authorList>
    </citation>
    <scope>NUCLEOTIDE SEQUENCE</scope>
    <source>
        <strain evidence="5">TRM S81-3</strain>
    </source>
</reference>
<dbReference type="InterPro" id="IPR014043">
    <property type="entry name" value="Acyl_transferase_dom"/>
</dbReference>
<feature type="non-terminal residue" evidence="5">
    <location>
        <position position="77"/>
    </location>
</feature>
<dbReference type="SUPFAM" id="SSF55048">
    <property type="entry name" value="Probable ACP-binding domain of malonyl-CoA ACP transacylase"/>
    <property type="match status" value="1"/>
</dbReference>
<keyword evidence="6" id="KW-1185">Reference proteome</keyword>
<dbReference type="Proteomes" id="UP000621210">
    <property type="component" value="Unassembled WGS sequence"/>
</dbReference>
<dbReference type="InterPro" id="IPR050091">
    <property type="entry name" value="PKS_NRPS_Biosynth_Enz"/>
</dbReference>
<sequence length="77" mass="8348">VLPVIGEHSDRLSIAAVNGPDSLVISGDQTAAETVAAHFQAQGRKTKQLTVSHAFHSPHMNPMLDEFQRTAAELTYH</sequence>
<evidence type="ECO:0000313" key="6">
    <source>
        <dbReference type="Proteomes" id="UP000621210"/>
    </source>
</evidence>
<protein>
    <recommendedName>
        <fullName evidence="4">Malonyl-CoA:ACP transacylase (MAT) domain-containing protein</fullName>
    </recommendedName>
</protein>
<evidence type="ECO:0000259" key="4">
    <source>
        <dbReference type="Pfam" id="PF00698"/>
    </source>
</evidence>
<evidence type="ECO:0000313" key="5">
    <source>
        <dbReference type="EMBL" id="MBD0418214.1"/>
    </source>
</evidence>
<accession>A0A926KYP3</accession>
<keyword evidence="1" id="KW-0808">Transferase</keyword>
<dbReference type="InterPro" id="IPR016036">
    <property type="entry name" value="Malonyl_transacylase_ACP-bd"/>
</dbReference>
<evidence type="ECO:0000256" key="3">
    <source>
        <dbReference type="ARBA" id="ARBA00023315"/>
    </source>
</evidence>
<dbReference type="AlphaFoldDB" id="A0A926KYP3"/>
<dbReference type="PANTHER" id="PTHR43775:SF51">
    <property type="entry name" value="INACTIVE PHENOLPHTHIOCEROL SYNTHESIS POLYKETIDE SYNTHASE TYPE I PKS1-RELATED"/>
    <property type="match status" value="1"/>
</dbReference>
<dbReference type="Pfam" id="PF00698">
    <property type="entry name" value="Acyl_transf_1"/>
    <property type="match status" value="1"/>
</dbReference>
<keyword evidence="3" id="KW-0012">Acyltransferase</keyword>
<organism evidence="5 6">
    <name type="scientific">Streptomyces griseicoloratus</name>
    <dbReference type="NCBI Taxonomy" id="2752516"/>
    <lineage>
        <taxon>Bacteria</taxon>
        <taxon>Bacillati</taxon>
        <taxon>Actinomycetota</taxon>
        <taxon>Actinomycetes</taxon>
        <taxon>Kitasatosporales</taxon>
        <taxon>Streptomycetaceae</taxon>
        <taxon>Streptomyces</taxon>
    </lineage>
</organism>
<reference evidence="5" key="2">
    <citation type="submission" date="2020-09" db="EMBL/GenBank/DDBJ databases">
        <authorList>
            <person name="Luo X."/>
        </authorList>
    </citation>
    <scope>NUCLEOTIDE SEQUENCE</scope>
    <source>
        <strain evidence="5">TRM S81-3</strain>
    </source>
</reference>
<dbReference type="GO" id="GO:0004312">
    <property type="term" value="F:fatty acid synthase activity"/>
    <property type="evidence" value="ECO:0007669"/>
    <property type="project" value="TreeGrafter"/>
</dbReference>
<feature type="domain" description="Malonyl-CoA:ACP transacylase (MAT)" evidence="4">
    <location>
        <begin position="9"/>
        <end position="73"/>
    </location>
</feature>
<dbReference type="RefSeq" id="WP_188179278.1">
    <property type="nucleotide sequence ID" value="NZ_JACVQF010000113.1"/>
</dbReference>
<dbReference type="Gene3D" id="3.40.366.10">
    <property type="entry name" value="Malonyl-Coenzyme A Acyl Carrier Protein, domain 2"/>
    <property type="match status" value="1"/>
</dbReference>
<evidence type="ECO:0000256" key="2">
    <source>
        <dbReference type="ARBA" id="ARBA00023268"/>
    </source>
</evidence>
<dbReference type="EMBL" id="JACVQF010000113">
    <property type="protein sequence ID" value="MBD0418214.1"/>
    <property type="molecule type" value="Genomic_DNA"/>
</dbReference>
<dbReference type="GO" id="GO:0006633">
    <property type="term" value="P:fatty acid biosynthetic process"/>
    <property type="evidence" value="ECO:0007669"/>
    <property type="project" value="TreeGrafter"/>
</dbReference>
<dbReference type="PANTHER" id="PTHR43775">
    <property type="entry name" value="FATTY ACID SYNTHASE"/>
    <property type="match status" value="1"/>
</dbReference>